<comment type="caution">
    <text evidence="1">The sequence shown here is derived from an EMBL/GenBank/DDBJ whole genome shotgun (WGS) entry which is preliminary data.</text>
</comment>
<dbReference type="InterPro" id="IPR010260">
    <property type="entry name" value="AlpA"/>
</dbReference>
<reference evidence="1 2" key="2">
    <citation type="submission" date="2019-02" db="EMBL/GenBank/DDBJ databases">
        <title>'Lichenibacterium ramalinii' gen. nov. sp. nov., 'Lichenibacterium minor' gen. nov. sp. nov.</title>
        <authorList>
            <person name="Pankratov T."/>
        </authorList>
    </citation>
    <scope>NUCLEOTIDE SEQUENCE [LARGE SCALE GENOMIC DNA]</scope>
    <source>
        <strain evidence="1 2">RmlP001</strain>
    </source>
</reference>
<dbReference type="EMBL" id="QYBC01000055">
    <property type="protein sequence ID" value="RYB01304.1"/>
    <property type="molecule type" value="Genomic_DNA"/>
</dbReference>
<dbReference type="AlphaFoldDB" id="A0A4Q2R756"/>
<dbReference type="InterPro" id="IPR009061">
    <property type="entry name" value="DNA-bd_dom_put_sf"/>
</dbReference>
<dbReference type="Pfam" id="PF05930">
    <property type="entry name" value="Phage_AlpA"/>
    <property type="match status" value="1"/>
</dbReference>
<dbReference type="OrthoDB" id="9801242at2"/>
<evidence type="ECO:0000313" key="1">
    <source>
        <dbReference type="EMBL" id="RYB01304.1"/>
    </source>
</evidence>
<sequence length="80" mass="8723">MAYRTNKSAPEPVVLPAALERNRLLNVKQMAELTGFSIAHIRRLYRTGKFPTPIRIGGRSVAWPAHVAAALTGSPEKEAA</sequence>
<proteinExistence type="predicted"/>
<dbReference type="RefSeq" id="WP_129222314.1">
    <property type="nucleotide sequence ID" value="NZ_QYBC01000055.1"/>
</dbReference>
<reference evidence="1 2" key="1">
    <citation type="submission" date="2018-09" db="EMBL/GenBank/DDBJ databases">
        <authorList>
            <person name="Grouzdev D.S."/>
            <person name="Krutkina M.S."/>
        </authorList>
    </citation>
    <scope>NUCLEOTIDE SEQUENCE [LARGE SCALE GENOMIC DNA]</scope>
    <source>
        <strain evidence="1 2">RmlP001</strain>
    </source>
</reference>
<evidence type="ECO:0000313" key="2">
    <source>
        <dbReference type="Proteomes" id="UP000289411"/>
    </source>
</evidence>
<dbReference type="SUPFAM" id="SSF46955">
    <property type="entry name" value="Putative DNA-binding domain"/>
    <property type="match status" value="1"/>
</dbReference>
<gene>
    <name evidence="1" type="ORF">D3272_26870</name>
</gene>
<dbReference type="Proteomes" id="UP000289411">
    <property type="component" value="Unassembled WGS sequence"/>
</dbReference>
<organism evidence="1 2">
    <name type="scientific">Lichenibacterium ramalinae</name>
    <dbReference type="NCBI Taxonomy" id="2316527"/>
    <lineage>
        <taxon>Bacteria</taxon>
        <taxon>Pseudomonadati</taxon>
        <taxon>Pseudomonadota</taxon>
        <taxon>Alphaproteobacteria</taxon>
        <taxon>Hyphomicrobiales</taxon>
        <taxon>Lichenihabitantaceae</taxon>
        <taxon>Lichenibacterium</taxon>
    </lineage>
</organism>
<name>A0A4Q2R756_9HYPH</name>
<keyword evidence="2" id="KW-1185">Reference proteome</keyword>
<protein>
    <submittedName>
        <fullName evidence="1">AlpA family phage regulatory protein</fullName>
    </submittedName>
</protein>
<accession>A0A4Q2R756</accession>
<dbReference type="Gene3D" id="1.10.238.160">
    <property type="match status" value="1"/>
</dbReference>